<evidence type="ECO:0000313" key="1">
    <source>
        <dbReference type="EMBL" id="CAB4128778.1"/>
    </source>
</evidence>
<reference evidence="1" key="1">
    <citation type="submission" date="2020-04" db="EMBL/GenBank/DDBJ databases">
        <authorList>
            <person name="Chiriac C."/>
            <person name="Salcher M."/>
            <person name="Ghai R."/>
            <person name="Kavagutti S V."/>
        </authorList>
    </citation>
    <scope>NUCLEOTIDE SEQUENCE</scope>
</reference>
<sequence>MPKKYRILSGEAFHVTARSEEEALAKFYVANGHCDEDDYEDKGFDFSDLDTDVEFLEVDTIAEPLDD</sequence>
<organism evidence="1">
    <name type="scientific">uncultured Caudovirales phage</name>
    <dbReference type="NCBI Taxonomy" id="2100421"/>
    <lineage>
        <taxon>Viruses</taxon>
        <taxon>Duplodnaviria</taxon>
        <taxon>Heunggongvirae</taxon>
        <taxon>Uroviricota</taxon>
        <taxon>Caudoviricetes</taxon>
        <taxon>Peduoviridae</taxon>
        <taxon>Maltschvirus</taxon>
        <taxon>Maltschvirus maltsch</taxon>
    </lineage>
</organism>
<dbReference type="EMBL" id="LR796231">
    <property type="protein sequence ID" value="CAB4128778.1"/>
    <property type="molecule type" value="Genomic_DNA"/>
</dbReference>
<gene>
    <name evidence="1" type="ORF">UFOVP113_89</name>
    <name evidence="2" type="ORF">UFOVP225_76</name>
</gene>
<evidence type="ECO:0000313" key="2">
    <source>
        <dbReference type="EMBL" id="CAB5219483.1"/>
    </source>
</evidence>
<dbReference type="EMBL" id="LR798275">
    <property type="protein sequence ID" value="CAB5219483.1"/>
    <property type="molecule type" value="Genomic_DNA"/>
</dbReference>
<protein>
    <submittedName>
        <fullName evidence="1">Uncharacterized protein</fullName>
    </submittedName>
</protein>
<accession>A0A6J5L1U9</accession>
<name>A0A6J5L1U9_9CAUD</name>
<proteinExistence type="predicted"/>